<dbReference type="PANTHER" id="PTHR30349:SF89">
    <property type="entry name" value="INTEGRASE_RECOMBINASE"/>
    <property type="match status" value="1"/>
</dbReference>
<comment type="caution">
    <text evidence="9">The sequence shown here is derived from an EMBL/GenBank/DDBJ whole genome shotgun (WGS) entry which is preliminary data.</text>
</comment>
<protein>
    <submittedName>
        <fullName evidence="9">Tyrosine-type recombinase/integrase</fullName>
    </submittedName>
</protein>
<dbReference type="InterPro" id="IPR011010">
    <property type="entry name" value="DNA_brk_join_enz"/>
</dbReference>
<dbReference type="RefSeq" id="WP_186908495.1">
    <property type="nucleotide sequence ID" value="NZ_JACOPP010000022.1"/>
</dbReference>
<dbReference type="EMBL" id="JACOPP010000022">
    <property type="protein sequence ID" value="MBC5734671.1"/>
    <property type="molecule type" value="Genomic_DNA"/>
</dbReference>
<dbReference type="InterPro" id="IPR010998">
    <property type="entry name" value="Integrase_recombinase_N"/>
</dbReference>
<feature type="domain" description="Core-binding (CB)" evidence="8">
    <location>
        <begin position="5"/>
        <end position="84"/>
    </location>
</feature>
<organism evidence="9 10">
    <name type="scientific">Lawsonibacter hominis</name>
    <dbReference type="NCBI Taxonomy" id="2763053"/>
    <lineage>
        <taxon>Bacteria</taxon>
        <taxon>Bacillati</taxon>
        <taxon>Bacillota</taxon>
        <taxon>Clostridia</taxon>
        <taxon>Eubacteriales</taxon>
        <taxon>Oscillospiraceae</taxon>
        <taxon>Lawsonibacter</taxon>
    </lineage>
</organism>
<dbReference type="InterPro" id="IPR044068">
    <property type="entry name" value="CB"/>
</dbReference>
<keyword evidence="10" id="KW-1185">Reference proteome</keyword>
<evidence type="ECO:0000256" key="5">
    <source>
        <dbReference type="ARBA" id="ARBA00023172"/>
    </source>
</evidence>
<evidence type="ECO:0000259" key="7">
    <source>
        <dbReference type="PROSITE" id="PS51898"/>
    </source>
</evidence>
<dbReference type="InterPro" id="IPR013762">
    <property type="entry name" value="Integrase-like_cat_sf"/>
</dbReference>
<feature type="domain" description="Tyr recombinase" evidence="7">
    <location>
        <begin position="101"/>
        <end position="274"/>
    </location>
</feature>
<evidence type="ECO:0000256" key="2">
    <source>
        <dbReference type="ARBA" id="ARBA00008857"/>
    </source>
</evidence>
<evidence type="ECO:0000256" key="3">
    <source>
        <dbReference type="ARBA" id="ARBA00022908"/>
    </source>
</evidence>
<keyword evidence="5" id="KW-0233">DNA recombination</keyword>
<sequence>MDINRLTPETIAAYALYLRSEEHAPGTIEKYLRDVRSFAAWLEERTVTKDLAAAWKEHLVSTNHAPATVNSMLAAINSLFRFQGRDFRVKFLKVQRRMFRDSTRELTRPEYDLLVDTARASGKERLALLMEAICGTGVRVSEVKYLTVEAAQRGRAEITLKGKIRVILLPNKLCRKLLKYARKEKIASGELFVTRSGKSLSRRQIWAEMKRLCKAAGVAPEKVFPHNLRHLFATTYYRAYKDIAKLADVLGHSSIETTRVYLLTTGAEQVKQLDRLGLVS</sequence>
<dbReference type="Pfam" id="PF02899">
    <property type="entry name" value="Phage_int_SAM_1"/>
    <property type="match status" value="1"/>
</dbReference>
<evidence type="ECO:0000259" key="8">
    <source>
        <dbReference type="PROSITE" id="PS51900"/>
    </source>
</evidence>
<comment type="similarity">
    <text evidence="2">Belongs to the 'phage' integrase family.</text>
</comment>
<dbReference type="PANTHER" id="PTHR30349">
    <property type="entry name" value="PHAGE INTEGRASE-RELATED"/>
    <property type="match status" value="1"/>
</dbReference>
<dbReference type="SUPFAM" id="SSF56349">
    <property type="entry name" value="DNA breaking-rejoining enzymes"/>
    <property type="match status" value="1"/>
</dbReference>
<accession>A0A8J6J8G9</accession>
<evidence type="ECO:0000313" key="10">
    <source>
        <dbReference type="Proteomes" id="UP000661435"/>
    </source>
</evidence>
<dbReference type="GO" id="GO:0003677">
    <property type="term" value="F:DNA binding"/>
    <property type="evidence" value="ECO:0007669"/>
    <property type="project" value="UniProtKB-UniRule"/>
</dbReference>
<dbReference type="InterPro" id="IPR004107">
    <property type="entry name" value="Integrase_SAM-like_N"/>
</dbReference>
<dbReference type="PROSITE" id="PS51898">
    <property type="entry name" value="TYR_RECOMBINASE"/>
    <property type="match status" value="1"/>
</dbReference>
<gene>
    <name evidence="9" type="ORF">H8S57_13190</name>
</gene>
<keyword evidence="3" id="KW-0229">DNA integration</keyword>
<dbReference type="Proteomes" id="UP000661435">
    <property type="component" value="Unassembled WGS sequence"/>
</dbReference>
<dbReference type="PROSITE" id="PS51900">
    <property type="entry name" value="CB"/>
    <property type="match status" value="1"/>
</dbReference>
<dbReference type="GO" id="GO:0015074">
    <property type="term" value="P:DNA integration"/>
    <property type="evidence" value="ECO:0007669"/>
    <property type="project" value="UniProtKB-KW"/>
</dbReference>
<keyword evidence="4 6" id="KW-0238">DNA-binding</keyword>
<dbReference type="AlphaFoldDB" id="A0A8J6J8G9"/>
<dbReference type="Pfam" id="PF00589">
    <property type="entry name" value="Phage_integrase"/>
    <property type="match status" value="1"/>
</dbReference>
<evidence type="ECO:0000256" key="6">
    <source>
        <dbReference type="PROSITE-ProRule" id="PRU01248"/>
    </source>
</evidence>
<evidence type="ECO:0000313" key="9">
    <source>
        <dbReference type="EMBL" id="MBC5734671.1"/>
    </source>
</evidence>
<dbReference type="Gene3D" id="1.10.150.130">
    <property type="match status" value="1"/>
</dbReference>
<dbReference type="Gene3D" id="1.10.443.10">
    <property type="entry name" value="Intergrase catalytic core"/>
    <property type="match status" value="1"/>
</dbReference>
<name>A0A8J6J8G9_9FIRM</name>
<dbReference type="InterPro" id="IPR050090">
    <property type="entry name" value="Tyrosine_recombinase_XerCD"/>
</dbReference>
<dbReference type="GO" id="GO:0006310">
    <property type="term" value="P:DNA recombination"/>
    <property type="evidence" value="ECO:0007669"/>
    <property type="project" value="UniProtKB-KW"/>
</dbReference>
<evidence type="ECO:0000256" key="1">
    <source>
        <dbReference type="ARBA" id="ARBA00003283"/>
    </source>
</evidence>
<dbReference type="InterPro" id="IPR002104">
    <property type="entry name" value="Integrase_catalytic"/>
</dbReference>
<reference evidence="9" key="1">
    <citation type="submission" date="2020-08" db="EMBL/GenBank/DDBJ databases">
        <title>Genome public.</title>
        <authorList>
            <person name="Liu C."/>
            <person name="Sun Q."/>
        </authorList>
    </citation>
    <scope>NUCLEOTIDE SEQUENCE</scope>
    <source>
        <strain evidence="9">NSJ-51</strain>
    </source>
</reference>
<evidence type="ECO:0000256" key="4">
    <source>
        <dbReference type="ARBA" id="ARBA00023125"/>
    </source>
</evidence>
<comment type="function">
    <text evidence="1">Site-specific tyrosine recombinase, which acts by catalyzing the cutting and rejoining of the recombining DNA molecules.</text>
</comment>
<proteinExistence type="inferred from homology"/>